<name>A0ACC7PGC7_9PSED</name>
<sequence>MCIKQSVGEGGNNDKGDVRTVQLLLNMNSGRGEFVCALVTDGLWGPGSRTALKRYQELQGIAQSKTVSANDDIIKALRAGLPSTIGTATLWAVLIDATGAKVEAFRQPILDVFARYKIDTPLRQAHFLAQIAHESGCLLYTEEIASGSAYEGRKDLGNTQSGDGKRFKGRGLIQLTGRANYRHYGQACGRDFELKDAPTLVSTDPFLAVDVAGWFWDSRKLNTYADKDDVKEVTRRINGGFNGLDDRIAYLTRAKWLLGL</sequence>
<evidence type="ECO:0000313" key="1">
    <source>
        <dbReference type="EMBL" id="MFO2479321.1"/>
    </source>
</evidence>
<reference evidence="1" key="1">
    <citation type="submission" date="2022-11" db="EMBL/GenBank/DDBJ databases">
        <title>Draft genome sequences of strains of Pseudomonas imrae sp. nov.</title>
        <authorList>
            <person name="Salva Serra F."/>
            <person name="Nimje P."/>
            <person name="Moore E.R.B."/>
            <person name="Marathe N.P."/>
        </authorList>
    </citation>
    <scope>NUCLEOTIDE SEQUENCE</scope>
    <source>
        <strain evidence="1">15FMM2</strain>
    </source>
</reference>
<accession>A0ACC7PGC7</accession>
<dbReference type="EMBL" id="JAPEQY010000014">
    <property type="protein sequence ID" value="MFO2479321.1"/>
    <property type="molecule type" value="Genomic_DNA"/>
</dbReference>
<comment type="caution">
    <text evidence="1">The sequence shown here is derived from an EMBL/GenBank/DDBJ whole genome shotgun (WGS) entry which is preliminary data.</text>
</comment>
<proteinExistence type="predicted"/>
<gene>
    <name evidence="1" type="ORF">OOJ96_18105</name>
</gene>
<keyword evidence="2" id="KW-1185">Reference proteome</keyword>
<organism evidence="1 2">
    <name type="scientific">Pseudomonas imrae</name>
    <dbReference type="NCBI Taxonomy" id="2992837"/>
    <lineage>
        <taxon>Bacteria</taxon>
        <taxon>Pseudomonadati</taxon>
        <taxon>Pseudomonadota</taxon>
        <taxon>Gammaproteobacteria</taxon>
        <taxon>Pseudomonadales</taxon>
        <taxon>Pseudomonadaceae</taxon>
        <taxon>Pseudomonas</taxon>
    </lineage>
</organism>
<protein>
    <submittedName>
        <fullName evidence="1">Chitinase</fullName>
    </submittedName>
</protein>
<dbReference type="Proteomes" id="UP001637618">
    <property type="component" value="Unassembled WGS sequence"/>
</dbReference>
<evidence type="ECO:0000313" key="2">
    <source>
        <dbReference type="Proteomes" id="UP001637618"/>
    </source>
</evidence>